<evidence type="ECO:0000313" key="3">
    <source>
        <dbReference type="EMBL" id="QNB44974.1"/>
    </source>
</evidence>
<dbReference type="Pfam" id="PF10925">
    <property type="entry name" value="DUF2680"/>
    <property type="match status" value="1"/>
</dbReference>
<dbReference type="RefSeq" id="WP_034425683.1">
    <property type="nucleotide sequence ID" value="NZ_CP045798.1"/>
</dbReference>
<evidence type="ECO:0000313" key="5">
    <source>
        <dbReference type="Proteomes" id="UP000515847"/>
    </source>
</evidence>
<dbReference type="InterPro" id="IPR024485">
    <property type="entry name" value="DUF2680"/>
</dbReference>
<reference evidence="3" key="1">
    <citation type="submission" date="2014-08" db="EMBL/GenBank/DDBJ databases">
        <authorList>
            <consortium name="DOE Joint Genome Institute"/>
            <person name="Grzymski J.J."/>
            <person name="Huntemann M."/>
            <person name="Han J."/>
            <person name="Chen A."/>
            <person name="Kyrpides N."/>
            <person name="Mavromatis K."/>
            <person name="Markowitz V."/>
            <person name="Palaniappan K."/>
            <person name="Ivanova N."/>
            <person name="Schaumberg A."/>
            <person name="Pati A."/>
            <person name="Liolios K."/>
            <person name="Nordberg H.P."/>
            <person name="Cantor M.N."/>
            <person name="Hua S.X."/>
            <person name="Woyke T."/>
        </authorList>
    </citation>
    <scope>NUCLEOTIDE SEQUENCE</scope>
    <source>
        <strain evidence="3">DRI-13</strain>
    </source>
</reference>
<accession>A0A7G6DYS0</accession>
<dbReference type="AlphaFoldDB" id="A0A7G6DYS0"/>
<reference evidence="3" key="3">
    <citation type="submission" date="2019-10" db="EMBL/GenBank/DDBJ databases">
        <authorList>
            <person name="Murphy T.R."/>
        </authorList>
    </citation>
    <scope>NUCLEOTIDE SEQUENCE</scope>
    <source>
        <strain evidence="3">DRI-13</strain>
    </source>
</reference>
<gene>
    <name evidence="3" type="ORF">BR63_00715</name>
    <name evidence="4" type="ORF">BR63_00795</name>
</gene>
<feature type="signal peptide" evidence="2">
    <location>
        <begin position="1"/>
        <end position="23"/>
    </location>
</feature>
<sequence>MKKRSLIILTVSLMVLFTTAVFAATYSNPAQIISGLTGKTEADVYAQRSQGKTFGQIAQENGVFDQFKSDMLQYKKEIIDQRVASGTITKEKGEAIKKALDERIAACTGTPDPNRDRLGQKFGGGLGFGKGQSRGMGRGMGMGQGMGFGR</sequence>
<evidence type="ECO:0000313" key="4">
    <source>
        <dbReference type="EMBL" id="QNB44988.1"/>
    </source>
</evidence>
<dbReference type="KEGG" id="tfr:BR63_00795"/>
<evidence type="ECO:0000256" key="1">
    <source>
        <dbReference type="SAM" id="MobiDB-lite"/>
    </source>
</evidence>
<organism evidence="3 5">
    <name type="scientific">Thermanaerosceptrum fracticalcis</name>
    <dbReference type="NCBI Taxonomy" id="1712410"/>
    <lineage>
        <taxon>Bacteria</taxon>
        <taxon>Bacillati</taxon>
        <taxon>Bacillota</taxon>
        <taxon>Clostridia</taxon>
        <taxon>Eubacteriales</taxon>
        <taxon>Peptococcaceae</taxon>
        <taxon>Thermanaerosceptrum</taxon>
    </lineage>
</organism>
<reference evidence="3 5" key="2">
    <citation type="journal article" date="2019" name="Front. Microbiol.">
        <title>Thermoanaerosceptrum fracticalcis gen. nov. sp. nov., a Novel Fumarate-Fermenting Microorganism From a Deep Fractured Carbonate Aquifer of the US Great Basin.</title>
        <authorList>
            <person name="Hamilton-Brehm S.D."/>
            <person name="Stewart L.E."/>
            <person name="Zavarin M."/>
            <person name="Caldwell M."/>
            <person name="Lawson P.A."/>
            <person name="Onstott T.C."/>
            <person name="Grzymski J."/>
            <person name="Neveux I."/>
            <person name="Lollar B.S."/>
            <person name="Russell C.E."/>
            <person name="Moser D.P."/>
        </authorList>
    </citation>
    <scope>NUCLEOTIDE SEQUENCE [LARGE SCALE GENOMIC DNA]</scope>
    <source>
        <strain evidence="3 5">DRI-13</strain>
    </source>
</reference>
<dbReference type="EMBL" id="CP045798">
    <property type="protein sequence ID" value="QNB44974.1"/>
    <property type="molecule type" value="Genomic_DNA"/>
</dbReference>
<dbReference type="OrthoDB" id="1809211at2"/>
<keyword evidence="5" id="KW-1185">Reference proteome</keyword>
<feature type="region of interest" description="Disordered" evidence="1">
    <location>
        <begin position="127"/>
        <end position="150"/>
    </location>
</feature>
<proteinExistence type="predicted"/>
<dbReference type="KEGG" id="tfr:BR63_00715"/>
<evidence type="ECO:0000256" key="2">
    <source>
        <dbReference type="SAM" id="SignalP"/>
    </source>
</evidence>
<dbReference type="EMBL" id="CP045798">
    <property type="protein sequence ID" value="QNB44988.1"/>
    <property type="molecule type" value="Genomic_DNA"/>
</dbReference>
<reference evidence="3" key="4">
    <citation type="submission" date="2020-09" db="EMBL/GenBank/DDBJ databases">
        <title>Closed Genome of Thermoanaerosceptrum fracticalcis.</title>
        <authorList>
            <person name="Hamilton-Brehm S.D."/>
            <person name="Xiao R."/>
        </authorList>
    </citation>
    <scope>NUCLEOTIDE SEQUENCE</scope>
    <source>
        <strain evidence="3">DRI-13</strain>
    </source>
</reference>
<dbReference type="Proteomes" id="UP000515847">
    <property type="component" value="Chromosome"/>
</dbReference>
<keyword evidence="2" id="KW-0732">Signal</keyword>
<protein>
    <submittedName>
        <fullName evidence="3">DUF2680 domain-containing protein</fullName>
    </submittedName>
</protein>
<name>A0A7G6DYS0_THEFR</name>
<feature type="chain" id="PRO_5036203073" evidence="2">
    <location>
        <begin position="24"/>
        <end position="150"/>
    </location>
</feature>